<name>X1E7H7_9ZZZZ</name>
<dbReference type="EMBL" id="BARU01000184">
    <property type="protein sequence ID" value="GAH28522.1"/>
    <property type="molecule type" value="Genomic_DNA"/>
</dbReference>
<evidence type="ECO:0008006" key="2">
    <source>
        <dbReference type="Google" id="ProtNLM"/>
    </source>
</evidence>
<accession>X1E7H7</accession>
<dbReference type="InterPro" id="IPR009057">
    <property type="entry name" value="Homeodomain-like_sf"/>
</dbReference>
<dbReference type="Pfam" id="PF13565">
    <property type="entry name" value="HTH_32"/>
    <property type="match status" value="1"/>
</dbReference>
<evidence type="ECO:0000313" key="1">
    <source>
        <dbReference type="EMBL" id="GAH28522.1"/>
    </source>
</evidence>
<reference evidence="1" key="1">
    <citation type="journal article" date="2014" name="Front. Microbiol.">
        <title>High frequency of phylogenetically diverse reductive dehalogenase-homologous genes in deep subseafloor sedimentary metagenomes.</title>
        <authorList>
            <person name="Kawai M."/>
            <person name="Futagami T."/>
            <person name="Toyoda A."/>
            <person name="Takaki Y."/>
            <person name="Nishi S."/>
            <person name="Hori S."/>
            <person name="Arai W."/>
            <person name="Tsubouchi T."/>
            <person name="Morono Y."/>
            <person name="Uchiyama I."/>
            <person name="Ito T."/>
            <person name="Fujiyama A."/>
            <person name="Inagaki F."/>
            <person name="Takami H."/>
        </authorList>
    </citation>
    <scope>NUCLEOTIDE SEQUENCE</scope>
    <source>
        <strain evidence="1">Expedition CK06-06</strain>
    </source>
</reference>
<sequence>MKKEERRKYRRLTTFLQRKSMIETYLETHNINQSCRKSRVAINTFRRWYSRYLESGLEGIKKPKSHINKHLERINKKYKDRIIELKKKHPHWGRRTIASIIRVKNNGKKIISPSGVQKILEKAGLWKNNI</sequence>
<organism evidence="1">
    <name type="scientific">marine sediment metagenome</name>
    <dbReference type="NCBI Taxonomy" id="412755"/>
    <lineage>
        <taxon>unclassified sequences</taxon>
        <taxon>metagenomes</taxon>
        <taxon>ecological metagenomes</taxon>
    </lineage>
</organism>
<dbReference type="SUPFAM" id="SSF46689">
    <property type="entry name" value="Homeodomain-like"/>
    <property type="match status" value="1"/>
</dbReference>
<comment type="caution">
    <text evidence="1">The sequence shown here is derived from an EMBL/GenBank/DDBJ whole genome shotgun (WGS) entry which is preliminary data.</text>
</comment>
<gene>
    <name evidence="1" type="ORF">S03H2_00773</name>
</gene>
<protein>
    <recommendedName>
        <fullName evidence="2">DNA-binding domain-containing protein</fullName>
    </recommendedName>
</protein>
<proteinExistence type="predicted"/>
<dbReference type="AlphaFoldDB" id="X1E7H7"/>